<comment type="caution">
    <text evidence="1">The sequence shown here is derived from an EMBL/GenBank/DDBJ whole genome shotgun (WGS) entry which is preliminary data.</text>
</comment>
<gene>
    <name evidence="1" type="ORF">KK062_20030</name>
</gene>
<dbReference type="EMBL" id="JAHESE010000023">
    <property type="protein sequence ID" value="MBT1710544.1"/>
    <property type="molecule type" value="Genomic_DNA"/>
</dbReference>
<protein>
    <recommendedName>
        <fullName evidence="3">DUF3592 domain-containing protein</fullName>
    </recommendedName>
</protein>
<proteinExistence type="predicted"/>
<reference evidence="1 2" key="1">
    <citation type="submission" date="2021-05" db="EMBL/GenBank/DDBJ databases">
        <title>A Polyphasic approach of four new species of the genus Ohtaekwangia: Ohtaekwangia histidinii sp. nov., Ohtaekwangia cretensis sp. nov., Ohtaekwangia indiensis sp. nov., Ohtaekwangia reichenbachii sp. nov. from diverse environment.</title>
        <authorList>
            <person name="Octaviana S."/>
        </authorList>
    </citation>
    <scope>NUCLEOTIDE SEQUENCE [LARGE SCALE GENOMIC DNA]</scope>
    <source>
        <strain evidence="1 2">PWU5</strain>
    </source>
</reference>
<evidence type="ECO:0008006" key="3">
    <source>
        <dbReference type="Google" id="ProtNLM"/>
    </source>
</evidence>
<keyword evidence="2" id="KW-1185">Reference proteome</keyword>
<dbReference type="Proteomes" id="UP001319080">
    <property type="component" value="Unassembled WGS sequence"/>
</dbReference>
<sequence>MIVIIGLLILLGFFWIRAIYREKKVALDYLKTTGRIVGYYNSDPSVEGRGRSITYEYTVDTKVYSRGLHTSMAIPVCEDVDSAPCKGLRFVVIYERGNPGNSLINFNVEGRDSLNYNINTDDFQ</sequence>
<dbReference type="RefSeq" id="WP_254086116.1">
    <property type="nucleotide sequence ID" value="NZ_JAHESE010000023.1"/>
</dbReference>
<accession>A0AAP2E1X2</accession>
<dbReference type="AlphaFoldDB" id="A0AAP2E1X2"/>
<organism evidence="1 2">
    <name type="scientific">Dawidia cretensis</name>
    <dbReference type="NCBI Taxonomy" id="2782350"/>
    <lineage>
        <taxon>Bacteria</taxon>
        <taxon>Pseudomonadati</taxon>
        <taxon>Bacteroidota</taxon>
        <taxon>Cytophagia</taxon>
        <taxon>Cytophagales</taxon>
        <taxon>Chryseotaleaceae</taxon>
        <taxon>Dawidia</taxon>
    </lineage>
</organism>
<name>A0AAP2E1X2_9BACT</name>
<evidence type="ECO:0000313" key="2">
    <source>
        <dbReference type="Proteomes" id="UP001319080"/>
    </source>
</evidence>
<evidence type="ECO:0000313" key="1">
    <source>
        <dbReference type="EMBL" id="MBT1710544.1"/>
    </source>
</evidence>